<keyword evidence="3" id="KW-1185">Reference proteome</keyword>
<reference evidence="4" key="1">
    <citation type="submission" date="2025-08" db="UniProtKB">
        <authorList>
            <consortium name="RefSeq"/>
        </authorList>
    </citation>
    <scope>IDENTIFICATION</scope>
    <source>
        <tissue evidence="4">Tentacle</tissue>
    </source>
</reference>
<gene>
    <name evidence="4" type="primary">LOC116291849</name>
</gene>
<evidence type="ECO:0000256" key="1">
    <source>
        <dbReference type="SAM" id="MobiDB-lite"/>
    </source>
</evidence>
<dbReference type="KEGG" id="aten:116291849"/>
<feature type="signal peptide" evidence="2">
    <location>
        <begin position="1"/>
        <end position="19"/>
    </location>
</feature>
<dbReference type="RefSeq" id="XP_031554924.1">
    <property type="nucleotide sequence ID" value="XM_031699064.1"/>
</dbReference>
<dbReference type="AlphaFoldDB" id="A0A6P8HES1"/>
<sequence length="147" mass="16698">MRLPLFLVLAALVITTVYAAKDEVEKQNGEPLTAEEQDSVNDESEQQDGEPLTQEQDPMNDENEQQNGEPLTQEQQDQMNDESEQQDGEPLTQEQDPMNDEAVKRFLFSRPKPKPREPKRPVGPKLVPKKGETLEKDLFIAARKGKL</sequence>
<evidence type="ECO:0000313" key="3">
    <source>
        <dbReference type="Proteomes" id="UP000515163"/>
    </source>
</evidence>
<organism evidence="3 4">
    <name type="scientific">Actinia tenebrosa</name>
    <name type="common">Australian red waratah sea anemone</name>
    <dbReference type="NCBI Taxonomy" id="6105"/>
    <lineage>
        <taxon>Eukaryota</taxon>
        <taxon>Metazoa</taxon>
        <taxon>Cnidaria</taxon>
        <taxon>Anthozoa</taxon>
        <taxon>Hexacorallia</taxon>
        <taxon>Actiniaria</taxon>
        <taxon>Actiniidae</taxon>
        <taxon>Actinia</taxon>
    </lineage>
</organism>
<protein>
    <submittedName>
        <fullName evidence="4">Variable charge X-linked protein 3B-like</fullName>
    </submittedName>
</protein>
<dbReference type="GeneID" id="116291849"/>
<feature type="region of interest" description="Disordered" evidence="1">
    <location>
        <begin position="22"/>
        <end position="134"/>
    </location>
</feature>
<feature type="chain" id="PRO_5027967644" evidence="2">
    <location>
        <begin position="20"/>
        <end position="147"/>
    </location>
</feature>
<feature type="compositionally biased region" description="Polar residues" evidence="1">
    <location>
        <begin position="65"/>
        <end position="78"/>
    </location>
</feature>
<feature type="compositionally biased region" description="Acidic residues" evidence="1">
    <location>
        <begin position="33"/>
        <end position="48"/>
    </location>
</feature>
<dbReference type="InParanoid" id="A0A6P8HES1"/>
<evidence type="ECO:0000313" key="4">
    <source>
        <dbReference type="RefSeq" id="XP_031554924.1"/>
    </source>
</evidence>
<keyword evidence="2" id="KW-0732">Signal</keyword>
<dbReference type="Proteomes" id="UP000515163">
    <property type="component" value="Unplaced"/>
</dbReference>
<evidence type="ECO:0000256" key="2">
    <source>
        <dbReference type="SAM" id="SignalP"/>
    </source>
</evidence>
<dbReference type="OrthoDB" id="10485953at2759"/>
<name>A0A6P8HES1_ACTTE</name>
<proteinExistence type="predicted"/>
<accession>A0A6P8HES1</accession>